<accession>A0AAJ0FYG0</accession>
<feature type="region of interest" description="Disordered" evidence="1">
    <location>
        <begin position="151"/>
        <end position="171"/>
    </location>
</feature>
<proteinExistence type="predicted"/>
<dbReference type="Proteomes" id="UP001251528">
    <property type="component" value="Unassembled WGS sequence"/>
</dbReference>
<dbReference type="EMBL" id="JASWJB010000105">
    <property type="protein sequence ID" value="KAK2597405.1"/>
    <property type="molecule type" value="Genomic_DNA"/>
</dbReference>
<evidence type="ECO:0000313" key="3">
    <source>
        <dbReference type="EMBL" id="KAK2597405.1"/>
    </source>
</evidence>
<feature type="compositionally biased region" description="Polar residues" evidence="1">
    <location>
        <begin position="160"/>
        <end position="171"/>
    </location>
</feature>
<organism evidence="3 4">
    <name type="scientific">Conoideocrella luteorostrata</name>
    <dbReference type="NCBI Taxonomy" id="1105319"/>
    <lineage>
        <taxon>Eukaryota</taxon>
        <taxon>Fungi</taxon>
        <taxon>Dikarya</taxon>
        <taxon>Ascomycota</taxon>
        <taxon>Pezizomycotina</taxon>
        <taxon>Sordariomycetes</taxon>
        <taxon>Hypocreomycetidae</taxon>
        <taxon>Hypocreales</taxon>
        <taxon>Clavicipitaceae</taxon>
        <taxon>Conoideocrella</taxon>
    </lineage>
</organism>
<name>A0AAJ0FYG0_9HYPO</name>
<keyword evidence="2" id="KW-1133">Transmembrane helix</keyword>
<dbReference type="AlphaFoldDB" id="A0AAJ0FYG0"/>
<keyword evidence="2" id="KW-0812">Transmembrane</keyword>
<evidence type="ECO:0000256" key="1">
    <source>
        <dbReference type="SAM" id="MobiDB-lite"/>
    </source>
</evidence>
<keyword evidence="4" id="KW-1185">Reference proteome</keyword>
<evidence type="ECO:0000256" key="2">
    <source>
        <dbReference type="SAM" id="Phobius"/>
    </source>
</evidence>
<comment type="caution">
    <text evidence="3">The sequence shown here is derived from an EMBL/GenBank/DDBJ whole genome shotgun (WGS) entry which is preliminary data.</text>
</comment>
<keyword evidence="2" id="KW-0472">Membrane</keyword>
<feature type="transmembrane region" description="Helical" evidence="2">
    <location>
        <begin position="81"/>
        <end position="101"/>
    </location>
</feature>
<protein>
    <submittedName>
        <fullName evidence="3">Uncharacterized protein</fullName>
    </submittedName>
</protein>
<evidence type="ECO:0000313" key="4">
    <source>
        <dbReference type="Proteomes" id="UP001251528"/>
    </source>
</evidence>
<gene>
    <name evidence="3" type="ORF">QQS21_005953</name>
</gene>
<sequence length="171" mass="19737">MRTKTLSMVSQHIIYNLRNHFENIVDLGNLDDRRTPIVRENIDMLALAGRECFIFSYSDVAPFNSDRLSPVGEHLFQWPNWSTTFAIAVMAIIIGCLLTILTEMWNMWDPVGRGINMYSWTLGMAREIDNLLNEFYEYDKSALIRKHAYMNPSSHPDDMSAQTADSRPQTV</sequence>
<reference evidence="3" key="1">
    <citation type="submission" date="2023-06" db="EMBL/GenBank/DDBJ databases">
        <title>Conoideocrella luteorostrata (Hypocreales: Clavicipitaceae), a potential biocontrol fungus for elongate hemlock scale in United States Christmas tree production areas.</title>
        <authorList>
            <person name="Barrett H."/>
            <person name="Lovett B."/>
            <person name="Macias A.M."/>
            <person name="Stajich J.E."/>
            <person name="Kasson M.T."/>
        </authorList>
    </citation>
    <scope>NUCLEOTIDE SEQUENCE</scope>
    <source>
        <strain evidence="3">ARSEF 14590</strain>
    </source>
</reference>